<evidence type="ECO:0000256" key="1">
    <source>
        <dbReference type="SAM" id="SignalP"/>
    </source>
</evidence>
<dbReference type="PANTHER" id="PTHR24559:SF444">
    <property type="entry name" value="REVERSE TRANSCRIPTASE DOMAIN-CONTAINING PROTEIN"/>
    <property type="match status" value="1"/>
</dbReference>
<dbReference type="CDD" id="cd01647">
    <property type="entry name" value="RT_LTR"/>
    <property type="match status" value="1"/>
</dbReference>
<keyword evidence="3" id="KW-0548">Nucleotidyltransferase</keyword>
<dbReference type="PANTHER" id="PTHR24559">
    <property type="entry name" value="TRANSPOSON TY3-I GAG-POL POLYPROTEIN"/>
    <property type="match status" value="1"/>
</dbReference>
<dbReference type="EMBL" id="BQNB010009223">
    <property type="protein sequence ID" value="GJS60483.1"/>
    <property type="molecule type" value="Genomic_DNA"/>
</dbReference>
<organism evidence="3 4">
    <name type="scientific">Tanacetum coccineum</name>
    <dbReference type="NCBI Taxonomy" id="301880"/>
    <lineage>
        <taxon>Eukaryota</taxon>
        <taxon>Viridiplantae</taxon>
        <taxon>Streptophyta</taxon>
        <taxon>Embryophyta</taxon>
        <taxon>Tracheophyta</taxon>
        <taxon>Spermatophyta</taxon>
        <taxon>Magnoliopsida</taxon>
        <taxon>eudicotyledons</taxon>
        <taxon>Gunneridae</taxon>
        <taxon>Pentapetalae</taxon>
        <taxon>asterids</taxon>
        <taxon>campanulids</taxon>
        <taxon>Asterales</taxon>
        <taxon>Asteraceae</taxon>
        <taxon>Asteroideae</taxon>
        <taxon>Anthemideae</taxon>
        <taxon>Anthemidinae</taxon>
        <taxon>Tanacetum</taxon>
    </lineage>
</organism>
<proteinExistence type="predicted"/>
<feature type="chain" id="PRO_5046850280" evidence="1">
    <location>
        <begin position="20"/>
        <end position="356"/>
    </location>
</feature>
<gene>
    <name evidence="3" type="ORF">Tco_0655267</name>
</gene>
<dbReference type="Gene3D" id="3.10.10.10">
    <property type="entry name" value="HIV Type 1 Reverse Transcriptase, subunit A, domain 1"/>
    <property type="match status" value="1"/>
</dbReference>
<sequence length="356" mass="41480">MLLFRCYLILGVVTDGTRAKESCRGLGDIKKKSFRKIVERRSGQSHLKNMKRPELTQQYLVDLDKHILEGLHCQGYAAPNWRIGFSWKFYQSESDEITSSWGPLSSKCRKCQKVGHQEKDLVDSGSSGLQVMNFLQNLTCSRVFVVRKDTSRTRVQKQDTTRMMELVLETSVVVENPQQDEIECGHGLMSKSLMNPQCPRFPRVFPDDLLGLPHRAREMFGIVEPAQRTSRRVLFGPSHSPWGAPVLFVKKKDGSMRMCIDYRELNKLTIKNRYPLPRIDDLFDQLQGACCFSKIDLRSGYHQLRVREEDIPTKRPRRRKRWKSPEDNSSFSRLEMLLRQIFNFAVAKFWLKEVQF</sequence>
<reference evidence="3" key="1">
    <citation type="journal article" date="2022" name="Int. J. Mol. Sci.">
        <title>Draft Genome of Tanacetum Coccineum: Genomic Comparison of Closely Related Tanacetum-Family Plants.</title>
        <authorList>
            <person name="Yamashiro T."/>
            <person name="Shiraishi A."/>
            <person name="Nakayama K."/>
            <person name="Satake H."/>
        </authorList>
    </citation>
    <scope>NUCLEOTIDE SEQUENCE</scope>
</reference>
<keyword evidence="3" id="KW-0808">Transferase</keyword>
<keyword evidence="3" id="KW-0695">RNA-directed DNA polymerase</keyword>
<feature type="domain" description="Reverse transcriptase" evidence="2">
    <location>
        <begin position="249"/>
        <end position="314"/>
    </location>
</feature>
<dbReference type="SUPFAM" id="SSF56672">
    <property type="entry name" value="DNA/RNA polymerases"/>
    <property type="match status" value="1"/>
</dbReference>
<dbReference type="Pfam" id="PF00078">
    <property type="entry name" value="RVT_1"/>
    <property type="match status" value="1"/>
</dbReference>
<comment type="caution">
    <text evidence="3">The sequence shown here is derived from an EMBL/GenBank/DDBJ whole genome shotgun (WGS) entry which is preliminary data.</text>
</comment>
<dbReference type="Proteomes" id="UP001151760">
    <property type="component" value="Unassembled WGS sequence"/>
</dbReference>
<dbReference type="InterPro" id="IPR000477">
    <property type="entry name" value="RT_dom"/>
</dbReference>
<dbReference type="GO" id="GO:0003964">
    <property type="term" value="F:RNA-directed DNA polymerase activity"/>
    <property type="evidence" value="ECO:0007669"/>
    <property type="project" value="UniProtKB-KW"/>
</dbReference>
<dbReference type="InterPro" id="IPR043128">
    <property type="entry name" value="Rev_trsase/Diguanyl_cyclase"/>
</dbReference>
<keyword evidence="4" id="KW-1185">Reference proteome</keyword>
<dbReference type="InterPro" id="IPR053134">
    <property type="entry name" value="RNA-dir_DNA_polymerase"/>
</dbReference>
<dbReference type="Gene3D" id="3.30.70.270">
    <property type="match status" value="1"/>
</dbReference>
<evidence type="ECO:0000313" key="3">
    <source>
        <dbReference type="EMBL" id="GJS60483.1"/>
    </source>
</evidence>
<feature type="signal peptide" evidence="1">
    <location>
        <begin position="1"/>
        <end position="19"/>
    </location>
</feature>
<reference evidence="3" key="2">
    <citation type="submission" date="2022-01" db="EMBL/GenBank/DDBJ databases">
        <authorList>
            <person name="Yamashiro T."/>
            <person name="Shiraishi A."/>
            <person name="Satake H."/>
            <person name="Nakayama K."/>
        </authorList>
    </citation>
    <scope>NUCLEOTIDE SEQUENCE</scope>
</reference>
<name>A0ABQ4X5Z8_9ASTR</name>
<accession>A0ABQ4X5Z8</accession>
<protein>
    <submittedName>
        <fullName evidence="3">Reverse transcriptase domain-containing protein</fullName>
    </submittedName>
</protein>
<evidence type="ECO:0000259" key="2">
    <source>
        <dbReference type="Pfam" id="PF00078"/>
    </source>
</evidence>
<keyword evidence="1" id="KW-0732">Signal</keyword>
<evidence type="ECO:0000313" key="4">
    <source>
        <dbReference type="Proteomes" id="UP001151760"/>
    </source>
</evidence>
<dbReference type="InterPro" id="IPR043502">
    <property type="entry name" value="DNA/RNA_pol_sf"/>
</dbReference>